<sequence length="317" mass="35596">MLAPLETQSSRRDADFSRAVLEDLYRYPLKRRQVAWILWALTGLLGGHRFYLDRPATALAMAVTAGGGLLWWIVDAFYMTTMLRSFNDDQSQRQKTGQPPRALSFMPPSRGMVLPPQPEWIEKRQGRARLYGDVVVLFFAGLSVGAISDASGNYEPIVAIVALSAITLLGARWNALATTPVLRNFDRWSHRLRLYYYVNDPGGPLTLFFKPFWGLLTAPFRKRARAEAWLYLQIGLWFTVFFVSIDLIQAVDISADGINIHVMAFLGDVAITLVSVYAFATPIGAILTTHVLLERRDLTVWILSCITLSAVYFGTSI</sequence>
<evidence type="ECO:0000256" key="3">
    <source>
        <dbReference type="ARBA" id="ARBA00022989"/>
    </source>
</evidence>
<dbReference type="EMBL" id="CP136865">
    <property type="protein sequence ID" value="WOJ98228.1"/>
    <property type="molecule type" value="Genomic_DNA"/>
</dbReference>
<evidence type="ECO:0000256" key="5">
    <source>
        <dbReference type="SAM" id="Phobius"/>
    </source>
</evidence>
<evidence type="ECO:0000259" key="6">
    <source>
        <dbReference type="Pfam" id="PF05154"/>
    </source>
</evidence>
<dbReference type="PANTHER" id="PTHR44733">
    <property type="entry name" value="DNAJ HOMOLOG SUBFAMILY C MEMBER 22"/>
    <property type="match status" value="1"/>
</dbReference>
<reference evidence="7 8" key="1">
    <citation type="submission" date="2023-10" db="EMBL/GenBank/DDBJ databases">
        <title>Two novel species belonging to the OM43/NOR5 clade.</title>
        <authorList>
            <person name="Park M."/>
        </authorList>
    </citation>
    <scope>NUCLEOTIDE SEQUENCE [LARGE SCALE GENOMIC DNA]</scope>
    <source>
        <strain evidence="7 8">IMCC45268</strain>
    </source>
</reference>
<dbReference type="PANTHER" id="PTHR44733:SF1">
    <property type="entry name" value="DNAJ HOMOLOG SUBFAMILY C MEMBER 22"/>
    <property type="match status" value="1"/>
</dbReference>
<evidence type="ECO:0000256" key="4">
    <source>
        <dbReference type="ARBA" id="ARBA00023136"/>
    </source>
</evidence>
<feature type="transmembrane region" description="Helical" evidence="5">
    <location>
        <begin position="34"/>
        <end position="52"/>
    </location>
</feature>
<dbReference type="Proteomes" id="UP001626549">
    <property type="component" value="Chromosome"/>
</dbReference>
<feature type="transmembrane region" description="Helical" evidence="5">
    <location>
        <begin position="298"/>
        <end position="315"/>
    </location>
</feature>
<dbReference type="RefSeq" id="WP_407329497.1">
    <property type="nucleotide sequence ID" value="NZ_CP136865.1"/>
</dbReference>
<keyword evidence="8" id="KW-1185">Reference proteome</keyword>
<keyword evidence="4 5" id="KW-0472">Membrane</keyword>
<evidence type="ECO:0000256" key="2">
    <source>
        <dbReference type="ARBA" id="ARBA00022692"/>
    </source>
</evidence>
<feature type="transmembrane region" description="Helical" evidence="5">
    <location>
        <begin position="154"/>
        <end position="173"/>
    </location>
</feature>
<proteinExistence type="predicted"/>
<gene>
    <name evidence="7" type="ORF">R0137_06580</name>
</gene>
<comment type="subcellular location">
    <subcellularLocation>
        <location evidence="1">Membrane</location>
        <topology evidence="1">Multi-pass membrane protein</topology>
    </subcellularLocation>
</comment>
<evidence type="ECO:0000256" key="1">
    <source>
        <dbReference type="ARBA" id="ARBA00004141"/>
    </source>
</evidence>
<feature type="transmembrane region" description="Helical" evidence="5">
    <location>
        <begin position="58"/>
        <end position="78"/>
    </location>
</feature>
<feature type="transmembrane region" description="Helical" evidence="5">
    <location>
        <begin position="228"/>
        <end position="248"/>
    </location>
</feature>
<accession>A0ABZ0IHQ7</accession>
<feature type="transmembrane region" description="Helical" evidence="5">
    <location>
        <begin position="260"/>
        <end position="286"/>
    </location>
</feature>
<keyword evidence="2 5" id="KW-0812">Transmembrane</keyword>
<protein>
    <submittedName>
        <fullName evidence="7">TM2 domain-containing protein</fullName>
    </submittedName>
</protein>
<name>A0ABZ0IHQ7_9GAMM</name>
<keyword evidence="3 5" id="KW-1133">Transmembrane helix</keyword>
<organism evidence="7 8">
    <name type="scientific">Congregibacter brevis</name>
    <dbReference type="NCBI Taxonomy" id="3081201"/>
    <lineage>
        <taxon>Bacteria</taxon>
        <taxon>Pseudomonadati</taxon>
        <taxon>Pseudomonadota</taxon>
        <taxon>Gammaproteobacteria</taxon>
        <taxon>Cellvibrionales</taxon>
        <taxon>Halieaceae</taxon>
        <taxon>Congregibacter</taxon>
    </lineage>
</organism>
<feature type="transmembrane region" description="Helical" evidence="5">
    <location>
        <begin position="130"/>
        <end position="148"/>
    </location>
</feature>
<evidence type="ECO:0000313" key="7">
    <source>
        <dbReference type="EMBL" id="WOJ98228.1"/>
    </source>
</evidence>
<evidence type="ECO:0000313" key="8">
    <source>
        <dbReference type="Proteomes" id="UP001626549"/>
    </source>
</evidence>
<dbReference type="InterPro" id="IPR007829">
    <property type="entry name" value="TM2"/>
</dbReference>
<dbReference type="Pfam" id="PF05154">
    <property type="entry name" value="TM2"/>
    <property type="match status" value="1"/>
</dbReference>
<feature type="domain" description="TM2" evidence="6">
    <location>
        <begin position="31"/>
        <end position="77"/>
    </location>
</feature>